<protein>
    <submittedName>
        <fullName evidence="1">Uncharacterized protein</fullName>
    </submittedName>
</protein>
<sequence length="56" mass="6417">MDFVVLSINTKFQYFSSHQSKDFERGKVCQSSSLCAFKQCQRCDLVQALGESIQSY</sequence>
<name>A0A2P6QH71_ROSCH</name>
<dbReference type="Gramene" id="PRQ33522">
    <property type="protein sequence ID" value="PRQ33522"/>
    <property type="gene ID" value="RchiOBHm_Chr5g0058591"/>
</dbReference>
<comment type="caution">
    <text evidence="1">The sequence shown here is derived from an EMBL/GenBank/DDBJ whole genome shotgun (WGS) entry which is preliminary data.</text>
</comment>
<gene>
    <name evidence="1" type="ORF">RchiOBHm_Chr5g0058591</name>
</gene>
<accession>A0A2P6QH71</accession>
<reference evidence="1 2" key="1">
    <citation type="journal article" date="2018" name="Nat. Genet.">
        <title>The Rosa genome provides new insights in the design of modern roses.</title>
        <authorList>
            <person name="Bendahmane M."/>
        </authorList>
    </citation>
    <scope>NUCLEOTIDE SEQUENCE [LARGE SCALE GENOMIC DNA]</scope>
    <source>
        <strain evidence="2">cv. Old Blush</strain>
    </source>
</reference>
<evidence type="ECO:0000313" key="1">
    <source>
        <dbReference type="EMBL" id="PRQ33522.1"/>
    </source>
</evidence>
<keyword evidence="2" id="KW-1185">Reference proteome</keyword>
<dbReference type="EMBL" id="PDCK01000043">
    <property type="protein sequence ID" value="PRQ33522.1"/>
    <property type="molecule type" value="Genomic_DNA"/>
</dbReference>
<dbReference type="Proteomes" id="UP000238479">
    <property type="component" value="Chromosome 5"/>
</dbReference>
<dbReference type="AlphaFoldDB" id="A0A2P6QH71"/>
<organism evidence="1 2">
    <name type="scientific">Rosa chinensis</name>
    <name type="common">China rose</name>
    <dbReference type="NCBI Taxonomy" id="74649"/>
    <lineage>
        <taxon>Eukaryota</taxon>
        <taxon>Viridiplantae</taxon>
        <taxon>Streptophyta</taxon>
        <taxon>Embryophyta</taxon>
        <taxon>Tracheophyta</taxon>
        <taxon>Spermatophyta</taxon>
        <taxon>Magnoliopsida</taxon>
        <taxon>eudicotyledons</taxon>
        <taxon>Gunneridae</taxon>
        <taxon>Pentapetalae</taxon>
        <taxon>rosids</taxon>
        <taxon>fabids</taxon>
        <taxon>Rosales</taxon>
        <taxon>Rosaceae</taxon>
        <taxon>Rosoideae</taxon>
        <taxon>Rosoideae incertae sedis</taxon>
        <taxon>Rosa</taxon>
    </lineage>
</organism>
<proteinExistence type="predicted"/>
<evidence type="ECO:0000313" key="2">
    <source>
        <dbReference type="Proteomes" id="UP000238479"/>
    </source>
</evidence>